<dbReference type="SUPFAM" id="SSF52540">
    <property type="entry name" value="P-loop containing nucleoside triphosphate hydrolases"/>
    <property type="match status" value="1"/>
</dbReference>
<dbReference type="InterPro" id="IPR031944">
    <property type="entry name" value="RsgA_N"/>
</dbReference>
<keyword evidence="4 10" id="KW-0699">rRNA-binding</keyword>
<evidence type="ECO:0000256" key="7">
    <source>
        <dbReference type="ARBA" id="ARBA00022833"/>
    </source>
</evidence>
<dbReference type="InterPro" id="IPR030378">
    <property type="entry name" value="G_CP_dom"/>
</dbReference>
<comment type="subunit">
    <text evidence="10">Monomer. Associates with 30S ribosomal subunit, binds 16S rRNA.</text>
</comment>
<evidence type="ECO:0000256" key="5">
    <source>
        <dbReference type="ARBA" id="ARBA00022741"/>
    </source>
</evidence>
<keyword evidence="7 10" id="KW-0862">Zinc</keyword>
<dbReference type="CDD" id="cd04466">
    <property type="entry name" value="S1_YloQ_GTPase"/>
    <property type="match status" value="1"/>
</dbReference>
<feature type="binding site" evidence="10">
    <location>
        <position position="267"/>
    </location>
    <ligand>
        <name>Zn(2+)</name>
        <dbReference type="ChEBI" id="CHEBI:29105"/>
    </ligand>
</feature>
<keyword evidence="1 10" id="KW-0963">Cytoplasm</keyword>
<dbReference type="GO" id="GO:0042274">
    <property type="term" value="P:ribosomal small subunit biogenesis"/>
    <property type="evidence" value="ECO:0007669"/>
    <property type="project" value="UniProtKB-UniRule"/>
</dbReference>
<keyword evidence="2 10" id="KW-0690">Ribosome biogenesis</keyword>
<keyword evidence="6 10" id="KW-0378">Hydrolase</keyword>
<feature type="binding site" evidence="10">
    <location>
        <position position="275"/>
    </location>
    <ligand>
        <name>Zn(2+)</name>
        <dbReference type="ChEBI" id="CHEBI:29105"/>
    </ligand>
</feature>
<dbReference type="PROSITE" id="PS50936">
    <property type="entry name" value="ENGC_GTPASE"/>
    <property type="match status" value="1"/>
</dbReference>
<dbReference type="InterPro" id="IPR010914">
    <property type="entry name" value="RsgA_GTPase_dom"/>
</dbReference>
<reference evidence="13 14" key="1">
    <citation type="submission" date="2020-08" db="EMBL/GenBank/DDBJ databases">
        <title>Genomic Encyclopedia of Type Strains, Phase IV (KMG-IV): sequencing the most valuable type-strain genomes for metagenomic binning, comparative biology and taxonomic classification.</title>
        <authorList>
            <person name="Goeker M."/>
        </authorList>
    </citation>
    <scope>NUCLEOTIDE SEQUENCE [LARGE SCALE GENOMIC DNA]</scope>
    <source>
        <strain evidence="13 14">DSM 27471</strain>
    </source>
</reference>
<dbReference type="PANTHER" id="PTHR32120">
    <property type="entry name" value="SMALL RIBOSOMAL SUBUNIT BIOGENESIS GTPASE RSGA"/>
    <property type="match status" value="1"/>
</dbReference>
<dbReference type="Pfam" id="PF03193">
    <property type="entry name" value="RsgA_GTPase"/>
    <property type="match status" value="1"/>
</dbReference>
<comment type="subcellular location">
    <subcellularLocation>
        <location evidence="10">Cytoplasm</location>
    </subcellularLocation>
</comment>
<dbReference type="NCBIfam" id="TIGR00157">
    <property type="entry name" value="ribosome small subunit-dependent GTPase A"/>
    <property type="match status" value="1"/>
</dbReference>
<organism evidence="13 14">
    <name type="scientific">Microbacter margulisiae</name>
    <dbReference type="NCBI Taxonomy" id="1350067"/>
    <lineage>
        <taxon>Bacteria</taxon>
        <taxon>Pseudomonadati</taxon>
        <taxon>Bacteroidota</taxon>
        <taxon>Bacteroidia</taxon>
        <taxon>Bacteroidales</taxon>
        <taxon>Porphyromonadaceae</taxon>
        <taxon>Microbacter</taxon>
    </lineage>
</organism>
<comment type="cofactor">
    <cofactor evidence="10">
        <name>Zn(2+)</name>
        <dbReference type="ChEBI" id="CHEBI:29105"/>
    </cofactor>
    <text evidence="10">Binds 1 zinc ion per subunit.</text>
</comment>
<evidence type="ECO:0000259" key="12">
    <source>
        <dbReference type="PROSITE" id="PS51721"/>
    </source>
</evidence>
<protein>
    <recommendedName>
        <fullName evidence="10">Small ribosomal subunit biogenesis GTPase RsgA</fullName>
        <ecNumber evidence="10">3.6.1.-</ecNumber>
    </recommendedName>
</protein>
<feature type="domain" description="EngC GTPase" evidence="11">
    <location>
        <begin position="86"/>
        <end position="236"/>
    </location>
</feature>
<dbReference type="InterPro" id="IPR012340">
    <property type="entry name" value="NA-bd_OB-fold"/>
</dbReference>
<evidence type="ECO:0000256" key="4">
    <source>
        <dbReference type="ARBA" id="ARBA00022730"/>
    </source>
</evidence>
<dbReference type="RefSeq" id="WP_183413985.1">
    <property type="nucleotide sequence ID" value="NZ_JACHYB010000002.1"/>
</dbReference>
<dbReference type="EMBL" id="JACHYB010000002">
    <property type="protein sequence ID" value="MBB3188211.1"/>
    <property type="molecule type" value="Genomic_DNA"/>
</dbReference>
<dbReference type="EC" id="3.6.1.-" evidence="10"/>
<dbReference type="InterPro" id="IPR027417">
    <property type="entry name" value="P-loop_NTPase"/>
</dbReference>
<feature type="binding site" evidence="10">
    <location>
        <position position="262"/>
    </location>
    <ligand>
        <name>Zn(2+)</name>
        <dbReference type="ChEBI" id="CHEBI:29105"/>
    </ligand>
</feature>
<keyword evidence="9 10" id="KW-0342">GTP-binding</keyword>
<dbReference type="GO" id="GO:0005737">
    <property type="term" value="C:cytoplasm"/>
    <property type="evidence" value="ECO:0007669"/>
    <property type="project" value="UniProtKB-SubCell"/>
</dbReference>
<feature type="binding site" evidence="10">
    <location>
        <position position="269"/>
    </location>
    <ligand>
        <name>Zn(2+)</name>
        <dbReference type="ChEBI" id="CHEBI:29105"/>
    </ligand>
</feature>
<proteinExistence type="inferred from homology"/>
<evidence type="ECO:0000256" key="2">
    <source>
        <dbReference type="ARBA" id="ARBA00022517"/>
    </source>
</evidence>
<comment type="caution">
    <text evidence="13">The sequence shown here is derived from an EMBL/GenBank/DDBJ whole genome shotgun (WGS) entry which is preliminary data.</text>
</comment>
<comment type="similarity">
    <text evidence="10">Belongs to the TRAFAC class YlqF/YawG GTPase family. RsgA subfamily.</text>
</comment>
<name>A0A7W5H378_9PORP</name>
<dbReference type="Gene3D" id="1.10.40.50">
    <property type="entry name" value="Probable gtpase engc, domain 3"/>
    <property type="match status" value="1"/>
</dbReference>
<evidence type="ECO:0000313" key="14">
    <source>
        <dbReference type="Proteomes" id="UP000544222"/>
    </source>
</evidence>
<keyword evidence="8 10" id="KW-0694">RNA-binding</keyword>
<feature type="binding site" evidence="10">
    <location>
        <begin position="126"/>
        <end position="129"/>
    </location>
    <ligand>
        <name>GTP</name>
        <dbReference type="ChEBI" id="CHEBI:37565"/>
    </ligand>
</feature>
<evidence type="ECO:0000256" key="9">
    <source>
        <dbReference type="ARBA" id="ARBA00023134"/>
    </source>
</evidence>
<evidence type="ECO:0000256" key="6">
    <source>
        <dbReference type="ARBA" id="ARBA00022801"/>
    </source>
</evidence>
<dbReference type="PANTHER" id="PTHR32120:SF11">
    <property type="entry name" value="SMALL RIBOSOMAL SUBUNIT BIOGENESIS GTPASE RSGA 1, MITOCHONDRIAL-RELATED"/>
    <property type="match status" value="1"/>
</dbReference>
<evidence type="ECO:0000259" key="11">
    <source>
        <dbReference type="PROSITE" id="PS50936"/>
    </source>
</evidence>
<evidence type="ECO:0000256" key="1">
    <source>
        <dbReference type="ARBA" id="ARBA00022490"/>
    </source>
</evidence>
<dbReference type="InterPro" id="IPR004881">
    <property type="entry name" value="Ribosome_biogen_GTPase_RsgA"/>
</dbReference>
<evidence type="ECO:0000256" key="8">
    <source>
        <dbReference type="ARBA" id="ARBA00022884"/>
    </source>
</evidence>
<dbReference type="GO" id="GO:0019843">
    <property type="term" value="F:rRNA binding"/>
    <property type="evidence" value="ECO:0007669"/>
    <property type="project" value="UniProtKB-KW"/>
</dbReference>
<dbReference type="Proteomes" id="UP000544222">
    <property type="component" value="Unassembled WGS sequence"/>
</dbReference>
<gene>
    <name evidence="10" type="primary">rsgA</name>
    <name evidence="13" type="ORF">FHX64_002409</name>
</gene>
<evidence type="ECO:0000313" key="13">
    <source>
        <dbReference type="EMBL" id="MBB3188211.1"/>
    </source>
</evidence>
<dbReference type="HAMAP" id="MF_01820">
    <property type="entry name" value="GTPase_RsgA"/>
    <property type="match status" value="1"/>
</dbReference>
<dbReference type="PROSITE" id="PS51721">
    <property type="entry name" value="G_CP"/>
    <property type="match status" value="1"/>
</dbReference>
<dbReference type="Gene3D" id="3.40.50.300">
    <property type="entry name" value="P-loop containing nucleotide triphosphate hydrolases"/>
    <property type="match status" value="1"/>
</dbReference>
<feature type="binding site" evidence="10">
    <location>
        <begin position="180"/>
        <end position="188"/>
    </location>
    <ligand>
        <name>GTP</name>
        <dbReference type="ChEBI" id="CHEBI:37565"/>
    </ligand>
</feature>
<dbReference type="Gene3D" id="2.40.50.140">
    <property type="entry name" value="Nucleic acid-binding proteins"/>
    <property type="match status" value="1"/>
</dbReference>
<feature type="domain" description="CP-type G" evidence="12">
    <location>
        <begin position="77"/>
        <end position="238"/>
    </location>
</feature>
<dbReference type="GO" id="GO:0046872">
    <property type="term" value="F:metal ion binding"/>
    <property type="evidence" value="ECO:0007669"/>
    <property type="project" value="UniProtKB-KW"/>
</dbReference>
<accession>A0A7W5H378</accession>
<comment type="function">
    <text evidence="10">One of several proteins that assist in the late maturation steps of the functional core of the 30S ribosomal subunit. Helps release RbfA from mature subunits. May play a role in the assembly of ribosomal proteins into the subunit. Circularly permuted GTPase that catalyzes slow GTP hydrolysis, GTPase activity is stimulated by the 30S ribosomal subunit.</text>
</comment>
<dbReference type="AlphaFoldDB" id="A0A7W5H378"/>
<keyword evidence="3 10" id="KW-0479">Metal-binding</keyword>
<dbReference type="GO" id="GO:0003924">
    <property type="term" value="F:GTPase activity"/>
    <property type="evidence" value="ECO:0007669"/>
    <property type="project" value="UniProtKB-UniRule"/>
</dbReference>
<dbReference type="CDD" id="cd01854">
    <property type="entry name" value="YjeQ_EngC"/>
    <property type="match status" value="1"/>
</dbReference>
<evidence type="ECO:0000256" key="3">
    <source>
        <dbReference type="ARBA" id="ARBA00022723"/>
    </source>
</evidence>
<keyword evidence="5 10" id="KW-0547">Nucleotide-binding</keyword>
<dbReference type="SUPFAM" id="SSF50249">
    <property type="entry name" value="Nucleic acid-binding proteins"/>
    <property type="match status" value="1"/>
</dbReference>
<evidence type="ECO:0000256" key="10">
    <source>
        <dbReference type="HAMAP-Rule" id="MF_01820"/>
    </source>
</evidence>
<sequence>MEGVVVKTSGQLYRVLSNDGSLVECNLKGNFRLKSISTTNPIVVGDHVCFEKNAHDIAMITAIKPRINEMVRRASNLSKQAHIIAANIDLAVLVVTTNYPKTYSVFIDRFLVAAESFKIRAIIVINKIDLYHEDELSVVEQWQTLYQSIGYPCYAVSAESGEGISTLHHSLIGKISLFSGNSGVGKSSLLNRLSPDSAAKTNAISEYHNKGMHTTTFSEMFPLEGGGFVIDTPGIKGFGMTGMSFADVSHYFPEIFKIASDCRFYNCTHTHEPGCAVIEAVQDGRIDPSRYTSYLSILDEFEKGKYR</sequence>
<keyword evidence="14" id="KW-1185">Reference proteome</keyword>
<dbReference type="Pfam" id="PF16745">
    <property type="entry name" value="RsgA_N"/>
    <property type="match status" value="1"/>
</dbReference>
<dbReference type="GO" id="GO:0005525">
    <property type="term" value="F:GTP binding"/>
    <property type="evidence" value="ECO:0007669"/>
    <property type="project" value="UniProtKB-UniRule"/>
</dbReference>